<evidence type="ECO:0000256" key="2">
    <source>
        <dbReference type="SAM" id="MobiDB-lite"/>
    </source>
</evidence>
<gene>
    <name evidence="4" type="ORF">NCI01_00780</name>
</gene>
<evidence type="ECO:0000313" key="5">
    <source>
        <dbReference type="Proteomes" id="UP001204524"/>
    </source>
</evidence>
<dbReference type="PROSITE" id="PS50206">
    <property type="entry name" value="RHODANESE_3"/>
    <property type="match status" value="1"/>
</dbReference>
<feature type="domain" description="Rhodanese" evidence="3">
    <location>
        <begin position="421"/>
        <end position="452"/>
    </location>
</feature>
<sequence length="539" mass="59474">MSVQYRALWSDESPADPPRHIEAVRRLFSSWATEDPLAEPLPDGTTTFDGPNRDRTISVRALGRDHGGAVYGMEGITQDSVSEPDGKATTWTTVTRAVTDGSSVQMWVETRVESDDLSLRVKVGRPRLVDDLLTIPGKPHLGGSPLFIDVLPVEADQMSVLVDTLRSPARTLPVIVCSEPAAGHDGMWRLRAERIARRAGGIASVITVDFAAATAMRETLGQLAIWGGGVRVYTPAPLNDPSDGWRHRYVLGHLMTSREDAMIDRIVYSVAQMSTRRRTHPLFADFTSTAPPVPGKPKEVDQDGYLSEEQAEARRLEHELERELAQEEHDALHRELNQAWGHLDRLKRTLEDQKLSSVFWATQHDAGNDIPDEVQDTDDAILTAQTYLADWLVVHPDAPRELDGINTAPQSVAWGNTTWRGFRALAAYAEARSSGFQGGFFEWCRSGPPLGWPATSKKLSMSESETVQNSSKLSAARRLPVSSDVDPSGRTTMWSHLKISEGGGDLAPRVYFHDDTHGATKKVHIGFVGPHYLMPNTKS</sequence>
<feature type="coiled-coil region" evidence="1">
    <location>
        <begin position="306"/>
        <end position="335"/>
    </location>
</feature>
<organism evidence="4 5">
    <name type="scientific">Nocardioides pinisoli</name>
    <dbReference type="NCBI Taxonomy" id="2950279"/>
    <lineage>
        <taxon>Bacteria</taxon>
        <taxon>Bacillati</taxon>
        <taxon>Actinomycetota</taxon>
        <taxon>Actinomycetes</taxon>
        <taxon>Propionibacteriales</taxon>
        <taxon>Nocardioidaceae</taxon>
        <taxon>Nocardioides</taxon>
    </lineage>
</organism>
<evidence type="ECO:0000259" key="3">
    <source>
        <dbReference type="PROSITE" id="PS50206"/>
    </source>
</evidence>
<reference evidence="4 5" key="1">
    <citation type="submission" date="2022-06" db="EMBL/GenBank/DDBJ databases">
        <authorList>
            <person name="So Y."/>
        </authorList>
    </citation>
    <scope>NUCLEOTIDE SEQUENCE [LARGE SCALE GENOMIC DNA]</scope>
    <source>
        <strain evidence="4 5">STR3</strain>
    </source>
</reference>
<dbReference type="RefSeq" id="WP_254179563.1">
    <property type="nucleotide sequence ID" value="NZ_JANARS010000001.1"/>
</dbReference>
<name>A0ABT1KRF4_9ACTN</name>
<dbReference type="EMBL" id="JANARS010000001">
    <property type="protein sequence ID" value="MCP3420319.1"/>
    <property type="molecule type" value="Genomic_DNA"/>
</dbReference>
<evidence type="ECO:0000256" key="1">
    <source>
        <dbReference type="SAM" id="Coils"/>
    </source>
</evidence>
<evidence type="ECO:0000313" key="4">
    <source>
        <dbReference type="EMBL" id="MCP3420319.1"/>
    </source>
</evidence>
<protein>
    <recommendedName>
        <fullName evidence="3">Rhodanese domain-containing protein</fullName>
    </recommendedName>
</protein>
<feature type="region of interest" description="Disordered" evidence="2">
    <location>
        <begin position="35"/>
        <end position="54"/>
    </location>
</feature>
<feature type="region of interest" description="Disordered" evidence="2">
    <location>
        <begin position="467"/>
        <end position="487"/>
    </location>
</feature>
<comment type="caution">
    <text evidence="4">The sequence shown here is derived from an EMBL/GenBank/DDBJ whole genome shotgun (WGS) entry which is preliminary data.</text>
</comment>
<dbReference type="Proteomes" id="UP001204524">
    <property type="component" value="Unassembled WGS sequence"/>
</dbReference>
<accession>A0ABT1KRF4</accession>
<dbReference type="InterPro" id="IPR001763">
    <property type="entry name" value="Rhodanese-like_dom"/>
</dbReference>
<proteinExistence type="predicted"/>
<keyword evidence="5" id="KW-1185">Reference proteome</keyword>
<keyword evidence="1" id="KW-0175">Coiled coil</keyword>